<keyword evidence="3" id="KW-1185">Reference proteome</keyword>
<name>A0ABR2ZCH3_9AGAR</name>
<feature type="region of interest" description="Disordered" evidence="1">
    <location>
        <begin position="291"/>
        <end position="323"/>
    </location>
</feature>
<dbReference type="EMBL" id="JBBXMP010000354">
    <property type="protein sequence ID" value="KAL0058182.1"/>
    <property type="molecule type" value="Genomic_DNA"/>
</dbReference>
<comment type="caution">
    <text evidence="2">The sequence shown here is derived from an EMBL/GenBank/DDBJ whole genome shotgun (WGS) entry which is preliminary data.</text>
</comment>
<evidence type="ECO:0000313" key="3">
    <source>
        <dbReference type="Proteomes" id="UP001437256"/>
    </source>
</evidence>
<feature type="compositionally biased region" description="Polar residues" evidence="1">
    <location>
        <begin position="1"/>
        <end position="12"/>
    </location>
</feature>
<sequence length="399" mass="43788">MSSQPETPQRSSVWALIDTTQPSPQMAPPPSSTSSTPGNDGGVNAAWDNLTNLSTFGPGAQSNANDWSFGEDNTPSQVNTPVGAPLLPLVSRSFNVEDGRALRQGKKLSAESDKDYEATIKDLALGKTNMALARIMLVQLEARDIQNRIHEDIDAKWAPSDTLVRAVKDYAYITLLSPRIHAYKGPRLALAIIDSMRSMGVSDMPSTADLGRVEQLREIASRALIDGRYNIKLRIGQSLYNDDGASVPENIGVLLQNCIGSSHAPPLVAALIRMAFLRRIWQGLFDRQRAEEATAPPPVETTDTPAPRRTKRARGSKGVPKKNQLRELTDGSEFWSTVDKELADSRKIYPSSEVLAQAFRQIYDLDVNSYGANNLPIVESRSLEEWLRNLHNATASAKQ</sequence>
<protein>
    <submittedName>
        <fullName evidence="2">Uncharacterized protein</fullName>
    </submittedName>
</protein>
<dbReference type="Proteomes" id="UP001437256">
    <property type="component" value="Unassembled WGS sequence"/>
</dbReference>
<evidence type="ECO:0000256" key="1">
    <source>
        <dbReference type="SAM" id="MobiDB-lite"/>
    </source>
</evidence>
<evidence type="ECO:0000313" key="2">
    <source>
        <dbReference type="EMBL" id="KAL0058182.1"/>
    </source>
</evidence>
<feature type="non-terminal residue" evidence="2">
    <location>
        <position position="399"/>
    </location>
</feature>
<proteinExistence type="predicted"/>
<reference evidence="2 3" key="1">
    <citation type="submission" date="2024-05" db="EMBL/GenBank/DDBJ databases">
        <title>A draft genome resource for the thread blight pathogen Marasmius tenuissimus strain MS-2.</title>
        <authorList>
            <person name="Yulfo-Soto G.E."/>
            <person name="Baruah I.K."/>
            <person name="Amoako-Attah I."/>
            <person name="Bukari Y."/>
            <person name="Meinhardt L.W."/>
            <person name="Bailey B.A."/>
            <person name="Cohen S.P."/>
        </authorList>
    </citation>
    <scope>NUCLEOTIDE SEQUENCE [LARGE SCALE GENOMIC DNA]</scope>
    <source>
        <strain evidence="2 3">MS-2</strain>
    </source>
</reference>
<feature type="region of interest" description="Disordered" evidence="1">
    <location>
        <begin position="1"/>
        <end position="48"/>
    </location>
</feature>
<accession>A0ABR2ZCH3</accession>
<organism evidence="2 3">
    <name type="scientific">Marasmius tenuissimus</name>
    <dbReference type="NCBI Taxonomy" id="585030"/>
    <lineage>
        <taxon>Eukaryota</taxon>
        <taxon>Fungi</taxon>
        <taxon>Dikarya</taxon>
        <taxon>Basidiomycota</taxon>
        <taxon>Agaricomycotina</taxon>
        <taxon>Agaricomycetes</taxon>
        <taxon>Agaricomycetidae</taxon>
        <taxon>Agaricales</taxon>
        <taxon>Marasmiineae</taxon>
        <taxon>Marasmiaceae</taxon>
        <taxon>Marasmius</taxon>
    </lineage>
</organism>
<gene>
    <name evidence="2" type="ORF">AAF712_015159</name>
</gene>